<protein>
    <recommendedName>
        <fullName evidence="4">DUF4148 domain-containing protein</fullName>
    </recommendedName>
</protein>
<dbReference type="EMBL" id="CP002580">
    <property type="protein sequence ID" value="AJK46627.1"/>
    <property type="molecule type" value="Genomic_DNA"/>
</dbReference>
<dbReference type="HOGENOM" id="CLU_153712_0_0_4"/>
<organism evidence="2 3">
    <name type="scientific">Burkholderia plantarii</name>
    <dbReference type="NCBI Taxonomy" id="41899"/>
    <lineage>
        <taxon>Bacteria</taxon>
        <taxon>Pseudomonadati</taxon>
        <taxon>Pseudomonadota</taxon>
        <taxon>Betaproteobacteria</taxon>
        <taxon>Burkholderiales</taxon>
        <taxon>Burkholderiaceae</taxon>
        <taxon>Burkholderia</taxon>
    </lineage>
</organism>
<evidence type="ECO:0000256" key="1">
    <source>
        <dbReference type="SAM" id="SignalP"/>
    </source>
</evidence>
<dbReference type="OrthoDB" id="9035534at2"/>
<keyword evidence="1" id="KW-0732">Signal</keyword>
<dbReference type="KEGG" id="bgp:BGL_1c21180"/>
<dbReference type="Proteomes" id="UP000031838">
    <property type="component" value="Chromosome 1"/>
</dbReference>
<name>A0A0B6RMS3_BURPL</name>
<dbReference type="AlphaFoldDB" id="A0A0B6RMS3"/>
<reference evidence="2 3" key="2">
    <citation type="journal article" date="2016" name="Appl. Microbiol. Biotechnol.">
        <title>Mutations improving production and secretion of extracellular lipase by Burkholderia glumae PG1.</title>
        <authorList>
            <person name="Knapp A."/>
            <person name="Voget S."/>
            <person name="Gao R."/>
            <person name="Zaburannyi N."/>
            <person name="Krysciak D."/>
            <person name="Breuer M."/>
            <person name="Hauer B."/>
            <person name="Streit W.R."/>
            <person name="Muller R."/>
            <person name="Daniel R."/>
            <person name="Jaeger K.E."/>
        </authorList>
    </citation>
    <scope>NUCLEOTIDE SEQUENCE [LARGE SCALE GENOMIC DNA]</scope>
    <source>
        <strain evidence="2 3">PG1</strain>
    </source>
</reference>
<gene>
    <name evidence="2" type="ORF">BGL_1c21180</name>
</gene>
<feature type="signal peptide" evidence="1">
    <location>
        <begin position="1"/>
        <end position="22"/>
    </location>
</feature>
<proteinExistence type="predicted"/>
<dbReference type="Pfam" id="PF13663">
    <property type="entry name" value="DUF4148"/>
    <property type="match status" value="1"/>
</dbReference>
<feature type="chain" id="PRO_5002121962" description="DUF4148 domain-containing protein" evidence="1">
    <location>
        <begin position="23"/>
        <end position="111"/>
    </location>
</feature>
<dbReference type="KEGG" id="bpla:bpln_1g19610"/>
<keyword evidence="3" id="KW-1185">Reference proteome</keyword>
<dbReference type="InterPro" id="IPR025421">
    <property type="entry name" value="DUF4148"/>
</dbReference>
<evidence type="ECO:0000313" key="2">
    <source>
        <dbReference type="EMBL" id="AJK46627.1"/>
    </source>
</evidence>
<accession>A0A0B6RMS3</accession>
<sequence length="111" mass="11161">MKTQIARLVALSAVVLSSLAHAQGLTRAEVRQQLIEAEQNGSLNYTDASYPEVNPAFRQGLAAGVGAPAASAYGSAAAARSEGGHRAMPPVAGTPSACTGPASFCNVYAGS</sequence>
<evidence type="ECO:0000313" key="3">
    <source>
        <dbReference type="Proteomes" id="UP000031838"/>
    </source>
</evidence>
<reference evidence="3" key="1">
    <citation type="submission" date="2011-03" db="EMBL/GenBank/DDBJ databases">
        <authorList>
            <person name="Voget S."/>
            <person name="Streit W.R."/>
            <person name="Jaeger K.E."/>
            <person name="Daniel R."/>
        </authorList>
    </citation>
    <scope>NUCLEOTIDE SEQUENCE [LARGE SCALE GENOMIC DNA]</scope>
    <source>
        <strain evidence="3">PG1</strain>
    </source>
</reference>
<dbReference type="RefSeq" id="WP_042625082.1">
    <property type="nucleotide sequence ID" value="NZ_BSTO01000009.1"/>
</dbReference>
<evidence type="ECO:0008006" key="4">
    <source>
        <dbReference type="Google" id="ProtNLM"/>
    </source>
</evidence>